<dbReference type="PROSITE" id="PS51186">
    <property type="entry name" value="GNAT"/>
    <property type="match status" value="1"/>
</dbReference>
<name>A0A7C5HKB8_9CHLB</name>
<dbReference type="AlphaFoldDB" id="A0A7C5HKB8"/>
<dbReference type="GO" id="GO:0016747">
    <property type="term" value="F:acyltransferase activity, transferring groups other than amino-acyl groups"/>
    <property type="evidence" value="ECO:0007669"/>
    <property type="project" value="InterPro"/>
</dbReference>
<evidence type="ECO:0000259" key="1">
    <source>
        <dbReference type="PROSITE" id="PS51186"/>
    </source>
</evidence>
<dbReference type="Gene3D" id="3.40.630.90">
    <property type="match status" value="1"/>
</dbReference>
<evidence type="ECO:0000313" key="2">
    <source>
        <dbReference type="EMBL" id="HHE32682.1"/>
    </source>
</evidence>
<dbReference type="CDD" id="cd04301">
    <property type="entry name" value="NAT_SF"/>
    <property type="match status" value="1"/>
</dbReference>
<gene>
    <name evidence="2" type="ORF">ENL07_08720</name>
</gene>
<dbReference type="Pfam" id="PF18014">
    <property type="entry name" value="Acetyltransf_18"/>
    <property type="match status" value="1"/>
</dbReference>
<feature type="domain" description="N-acetyltransferase" evidence="1">
    <location>
        <begin position="7"/>
        <end position="135"/>
    </location>
</feature>
<dbReference type="InterPro" id="IPR016181">
    <property type="entry name" value="Acyl_CoA_acyltransferase"/>
</dbReference>
<dbReference type="Gene3D" id="3.40.630.30">
    <property type="match status" value="1"/>
</dbReference>
<sequence>MKPIADYTIRTMSRPEIDLAVDWAAAEGWNPGLEDAECFYHADQEGFLVGLVGNEPVATISVVRYGNSFAFLGFYIVKPEWRGKGLGLRIWNAGLERLAGRTVGLDGVVAQQKNYRKSGFALAYRNIRFMGAAAENAESHPGIVPLTEIPFATLLVYDRPFFPADRSAFLQCWTSRTGSKAFGALHDGALAGYGLIRPCRSGFKIGPLFADNPDVAEALFKTLIGSVPAGSPIFLDIPEVNPEALQLTQRHGMTVVFETARMYKGEAPDLPVKRIYGVTTFELG</sequence>
<dbReference type="EMBL" id="DRSQ01000183">
    <property type="protein sequence ID" value="HHE32682.1"/>
    <property type="molecule type" value="Genomic_DNA"/>
</dbReference>
<comment type="caution">
    <text evidence="2">The sequence shown here is derived from an EMBL/GenBank/DDBJ whole genome shotgun (WGS) entry which is preliminary data.</text>
</comment>
<dbReference type="PANTHER" id="PTHR47237">
    <property type="entry name" value="SLL0310 PROTEIN"/>
    <property type="match status" value="1"/>
</dbReference>
<dbReference type="SUPFAM" id="SSF55729">
    <property type="entry name" value="Acyl-CoA N-acyltransferases (Nat)"/>
    <property type="match status" value="1"/>
</dbReference>
<dbReference type="PANTHER" id="PTHR47237:SF1">
    <property type="entry name" value="SLL0310 PROTEIN"/>
    <property type="match status" value="1"/>
</dbReference>
<reference evidence="2" key="1">
    <citation type="journal article" date="2020" name="mSystems">
        <title>Genome- and Community-Level Interaction Insights into Carbon Utilization and Element Cycling Functions of Hydrothermarchaeota in Hydrothermal Sediment.</title>
        <authorList>
            <person name="Zhou Z."/>
            <person name="Liu Y."/>
            <person name="Xu W."/>
            <person name="Pan J."/>
            <person name="Luo Z.H."/>
            <person name="Li M."/>
        </authorList>
    </citation>
    <scope>NUCLEOTIDE SEQUENCE [LARGE SCALE GENOMIC DNA]</scope>
    <source>
        <strain evidence="2">HyVt-633</strain>
    </source>
</reference>
<dbReference type="InterPro" id="IPR052729">
    <property type="entry name" value="Acyl/Acetyltrans_Enzymes"/>
</dbReference>
<organism evidence="2">
    <name type="scientific">Chlorobaculum parvum</name>
    <dbReference type="NCBI Taxonomy" id="274539"/>
    <lineage>
        <taxon>Bacteria</taxon>
        <taxon>Pseudomonadati</taxon>
        <taxon>Chlorobiota</taxon>
        <taxon>Chlorobiia</taxon>
        <taxon>Chlorobiales</taxon>
        <taxon>Chlorobiaceae</taxon>
        <taxon>Chlorobaculum</taxon>
    </lineage>
</organism>
<dbReference type="InterPro" id="IPR000182">
    <property type="entry name" value="GNAT_dom"/>
</dbReference>
<accession>A0A7C5HKB8</accession>
<proteinExistence type="predicted"/>
<dbReference type="InterPro" id="IPR041496">
    <property type="entry name" value="YitH/HolE_GNAT"/>
</dbReference>
<dbReference type="Proteomes" id="UP000886058">
    <property type="component" value="Unassembled WGS sequence"/>
</dbReference>
<dbReference type="Pfam" id="PF00583">
    <property type="entry name" value="Acetyltransf_1"/>
    <property type="match status" value="1"/>
</dbReference>
<protein>
    <submittedName>
        <fullName evidence="2">GNAT family N-acetyltransferase</fullName>
    </submittedName>
</protein>